<dbReference type="EC" id="3.1.26.4" evidence="5"/>
<dbReference type="InterPro" id="IPR000477">
    <property type="entry name" value="RT_dom"/>
</dbReference>
<evidence type="ECO:0000256" key="1">
    <source>
        <dbReference type="ARBA" id="ARBA00004141"/>
    </source>
</evidence>
<evidence type="ECO:0000256" key="11">
    <source>
        <dbReference type="ARBA" id="ARBA00023098"/>
    </source>
</evidence>
<evidence type="ECO:0000256" key="10">
    <source>
        <dbReference type="ARBA" id="ARBA00022989"/>
    </source>
</evidence>
<dbReference type="GO" id="GO:0046513">
    <property type="term" value="P:ceramide biosynthetic process"/>
    <property type="evidence" value="ECO:0007669"/>
    <property type="project" value="TreeGrafter"/>
</dbReference>
<accession>A0AAE0V1J1</accession>
<keyword evidence="18" id="KW-1185">Reference proteome</keyword>
<proteinExistence type="inferred from homology"/>
<dbReference type="InterPro" id="IPR043128">
    <property type="entry name" value="Rev_trsase/Diguanyl_cyclase"/>
</dbReference>
<dbReference type="PANTHER" id="PTHR21290:SF28">
    <property type="entry name" value="PHOSPHATIDYLCHOLINE:CERAMIDE CHOLINEPHOSPHOTRANSFERASE 1"/>
    <property type="match status" value="1"/>
</dbReference>
<evidence type="ECO:0000256" key="8">
    <source>
        <dbReference type="ARBA" id="ARBA00022777"/>
    </source>
</evidence>
<feature type="transmembrane region" description="Helical" evidence="15">
    <location>
        <begin position="1046"/>
        <end position="1067"/>
    </location>
</feature>
<dbReference type="Gene3D" id="3.60.10.10">
    <property type="entry name" value="Endonuclease/exonuclease/phosphatase"/>
    <property type="match status" value="1"/>
</dbReference>
<dbReference type="InterPro" id="IPR045221">
    <property type="entry name" value="Sphingomyelin_synth-like"/>
</dbReference>
<evidence type="ECO:0000256" key="9">
    <source>
        <dbReference type="ARBA" id="ARBA00022919"/>
    </source>
</evidence>
<protein>
    <recommendedName>
        <fullName evidence="5">ribonuclease H</fullName>
        <ecNumber evidence="5">3.1.26.4</ecNumber>
    </recommendedName>
</protein>
<feature type="non-terminal residue" evidence="17">
    <location>
        <position position="1275"/>
    </location>
</feature>
<dbReference type="Pfam" id="PF03372">
    <property type="entry name" value="Exo_endo_phos"/>
    <property type="match status" value="1"/>
</dbReference>
<dbReference type="CDD" id="cd01650">
    <property type="entry name" value="RT_nLTR_like"/>
    <property type="match status" value="1"/>
</dbReference>
<evidence type="ECO:0000256" key="14">
    <source>
        <dbReference type="SAM" id="Coils"/>
    </source>
</evidence>
<feature type="coiled-coil region" evidence="14">
    <location>
        <begin position="319"/>
        <end position="353"/>
    </location>
</feature>
<dbReference type="PANTHER" id="PTHR21290">
    <property type="entry name" value="SPHINGOMYELIN SYNTHETASE"/>
    <property type="match status" value="1"/>
</dbReference>
<comment type="caution">
    <text evidence="17">The sequence shown here is derived from an EMBL/GenBank/DDBJ whole genome shotgun (WGS) entry which is preliminary data.</text>
</comment>
<dbReference type="InterPro" id="IPR025749">
    <property type="entry name" value="Sphingomyelin_synth-like_dom"/>
</dbReference>
<evidence type="ECO:0000313" key="18">
    <source>
        <dbReference type="Proteomes" id="UP001274896"/>
    </source>
</evidence>
<dbReference type="GO" id="GO:0000139">
    <property type="term" value="C:Golgi membrane"/>
    <property type="evidence" value="ECO:0007669"/>
    <property type="project" value="TreeGrafter"/>
</dbReference>
<dbReference type="SUPFAM" id="SSF56219">
    <property type="entry name" value="DNase I-like"/>
    <property type="match status" value="1"/>
</dbReference>
<dbReference type="GO" id="GO:0033188">
    <property type="term" value="F:sphingomyelin synthase activity"/>
    <property type="evidence" value="ECO:0007669"/>
    <property type="project" value="TreeGrafter"/>
</dbReference>
<dbReference type="PROSITE" id="PS50878">
    <property type="entry name" value="RT_POL"/>
    <property type="match status" value="1"/>
</dbReference>
<keyword evidence="12 15" id="KW-0472">Membrane</keyword>
<evidence type="ECO:0000256" key="15">
    <source>
        <dbReference type="SAM" id="Phobius"/>
    </source>
</evidence>
<dbReference type="SUPFAM" id="SSF56672">
    <property type="entry name" value="DNA/RNA polymerases"/>
    <property type="match status" value="1"/>
</dbReference>
<dbReference type="InterPro" id="IPR036691">
    <property type="entry name" value="Endo/exonu/phosph_ase_sf"/>
</dbReference>
<dbReference type="Pfam" id="PF14360">
    <property type="entry name" value="PAP2_C"/>
    <property type="match status" value="1"/>
</dbReference>
<dbReference type="InterPro" id="IPR005135">
    <property type="entry name" value="Endo/exonuclease/phosphatase"/>
</dbReference>
<feature type="transmembrane region" description="Helical" evidence="15">
    <location>
        <begin position="1079"/>
        <end position="1097"/>
    </location>
</feature>
<comment type="subcellular location">
    <subcellularLocation>
        <location evidence="2">Endomembrane system</location>
    </subcellularLocation>
    <subcellularLocation>
        <location evidence="1">Membrane</location>
        <topology evidence="1">Multi-pass membrane protein</topology>
    </subcellularLocation>
</comment>
<organism evidence="17 18">
    <name type="scientific">Hemibagrus guttatus</name>
    <dbReference type="NCBI Taxonomy" id="175788"/>
    <lineage>
        <taxon>Eukaryota</taxon>
        <taxon>Metazoa</taxon>
        <taxon>Chordata</taxon>
        <taxon>Craniata</taxon>
        <taxon>Vertebrata</taxon>
        <taxon>Euteleostomi</taxon>
        <taxon>Actinopterygii</taxon>
        <taxon>Neopterygii</taxon>
        <taxon>Teleostei</taxon>
        <taxon>Ostariophysi</taxon>
        <taxon>Siluriformes</taxon>
        <taxon>Bagridae</taxon>
        <taxon>Hemibagrus</taxon>
    </lineage>
</organism>
<dbReference type="CDD" id="cd09076">
    <property type="entry name" value="L1-EN"/>
    <property type="match status" value="1"/>
</dbReference>
<reference evidence="17" key="1">
    <citation type="submission" date="2023-06" db="EMBL/GenBank/DDBJ databases">
        <title>Male Hemibagrus guttatus genome.</title>
        <authorList>
            <person name="Bian C."/>
        </authorList>
    </citation>
    <scope>NUCLEOTIDE SEQUENCE</scope>
    <source>
        <strain evidence="17">Male_cb2023</strain>
        <tissue evidence="17">Muscle</tissue>
    </source>
</reference>
<dbReference type="GO" id="GO:0005789">
    <property type="term" value="C:endoplasmic reticulum membrane"/>
    <property type="evidence" value="ECO:0007669"/>
    <property type="project" value="TreeGrafter"/>
</dbReference>
<dbReference type="CDD" id="cd01610">
    <property type="entry name" value="PAP2_like"/>
    <property type="match status" value="1"/>
</dbReference>
<evidence type="ECO:0000256" key="6">
    <source>
        <dbReference type="ARBA" id="ARBA00022679"/>
    </source>
</evidence>
<feature type="domain" description="Reverse transcriptase" evidence="16">
    <location>
        <begin position="485"/>
        <end position="744"/>
    </location>
</feature>
<comment type="similarity">
    <text evidence="4">Belongs to the beta type-B retroviral polymerase family. HERV class-II K(HML-2) pol subfamily.</text>
</comment>
<evidence type="ECO:0000256" key="7">
    <source>
        <dbReference type="ARBA" id="ARBA00022692"/>
    </source>
</evidence>
<dbReference type="GO" id="GO:0047493">
    <property type="term" value="F:ceramide cholinephosphotransferase activity"/>
    <property type="evidence" value="ECO:0007669"/>
    <property type="project" value="TreeGrafter"/>
</dbReference>
<dbReference type="Pfam" id="PF00078">
    <property type="entry name" value="RVT_1"/>
    <property type="match status" value="1"/>
</dbReference>
<dbReference type="EMBL" id="JAUCMX010000012">
    <property type="protein sequence ID" value="KAK3529431.1"/>
    <property type="molecule type" value="Genomic_DNA"/>
</dbReference>
<comment type="catalytic activity">
    <reaction evidence="13">
        <text>an N-acylsphing-4-enine + a 1,2-diacyl-sn-glycero-3-phosphoethanolamine = an N-acylsphing-4-enine 1-phosphoethanolamine + a 1,2-diacyl-sn-glycerol</text>
        <dbReference type="Rhea" id="RHEA:36079"/>
        <dbReference type="ChEBI" id="CHEBI:17815"/>
        <dbReference type="ChEBI" id="CHEBI:52639"/>
        <dbReference type="ChEBI" id="CHEBI:64612"/>
        <dbReference type="ChEBI" id="CHEBI:73203"/>
    </reaction>
    <physiologicalReaction direction="left-to-right" evidence="13">
        <dbReference type="Rhea" id="RHEA:36080"/>
    </physiologicalReaction>
</comment>
<feature type="transmembrane region" description="Helical" evidence="15">
    <location>
        <begin position="1195"/>
        <end position="1211"/>
    </location>
</feature>
<keyword evidence="9" id="KW-0746">Sphingolipid metabolism</keyword>
<keyword evidence="7 15" id="KW-0812">Transmembrane</keyword>
<dbReference type="GO" id="GO:0005886">
    <property type="term" value="C:plasma membrane"/>
    <property type="evidence" value="ECO:0007669"/>
    <property type="project" value="TreeGrafter"/>
</dbReference>
<evidence type="ECO:0000256" key="2">
    <source>
        <dbReference type="ARBA" id="ARBA00004308"/>
    </source>
</evidence>
<gene>
    <name evidence="17" type="ORF">QTP70_031106</name>
</gene>
<keyword evidence="6" id="KW-0808">Transferase</keyword>
<dbReference type="GO" id="GO:0004523">
    <property type="term" value="F:RNA-DNA hybrid ribonuclease activity"/>
    <property type="evidence" value="ECO:0007669"/>
    <property type="project" value="UniProtKB-EC"/>
</dbReference>
<dbReference type="Gene3D" id="3.30.70.270">
    <property type="match status" value="1"/>
</dbReference>
<evidence type="ECO:0000313" key="17">
    <source>
        <dbReference type="EMBL" id="KAK3529431.1"/>
    </source>
</evidence>
<feature type="transmembrane region" description="Helical" evidence="15">
    <location>
        <begin position="1144"/>
        <end position="1160"/>
    </location>
</feature>
<name>A0AAE0V1J1_9TELE</name>
<dbReference type="InterPro" id="IPR043502">
    <property type="entry name" value="DNA/RNA_pol_sf"/>
</dbReference>
<keyword evidence="8" id="KW-0418">Kinase</keyword>
<keyword evidence="11" id="KW-0443">Lipid metabolism</keyword>
<evidence type="ECO:0000256" key="5">
    <source>
        <dbReference type="ARBA" id="ARBA00012180"/>
    </source>
</evidence>
<dbReference type="AlphaFoldDB" id="A0AAE0V1J1"/>
<sequence>KGRELADMMERRKVDILCVQETRWKGSKARSIGAGFKLFYYGVDSKRNGVGVVLKEEFVRNVLEVKRVSDRVMSLKLEFEGVMLNVVSGYAPQVGCELEEKERFWSELDEVMESIPTGERVVIGADFNGHVGEGNTGDGEVMGKFGVKERNLEGQMVVDFAKRMDMAVVNTYFQKREEHRVTYKSGGRRTQVDYILCRRGNLKEISDCKVVVGESVARQHRMVVCRMTLMVCKTKRSKIEKKTKWWKLKKEECCEEFRQKLRQALGGQVVLPDDWETTAEVIRETGRKVLGVSSGRRKEDKETWWWNEEVQDSIQRKRLAKKKWDMDRTEENRQEYKELQRRVKREVSKAKQKAYDELYTRLDTREGEKDLYRLARQRDRDGKDVQQVRVIKDRDGRVLTSEESVQRRWKEYFEELMNEENEREKRVEGVNSVEQKVDKIRKDEVRKALKRMKSGKAVGPDDIPVEVWKCLGEAAVEFLANLFNRVLESERMPEEWRRSVLVPIFKNKGDVQSCSNYRGIKLMSHTMKLWERVVEARLRKVVEICEQQYGFMPRKSTTDAIFALRILMEKYRDGQKELHCVFVDLEKAYDRVPREELWYCMRKSGVAEKYVRVVQDMYERSRTVARCAVGQTEEFNVEVGLHQGSALSPFLFAVVMDQLSEEVRQESPWTMMFADDIVICSESREQVEENLERWRFALERRGMKVSRSKTEYMCVNEREGSGTVRLQGEEVKKVQEFKYLGSTVQSNGECGKEVKKRVQAGWNGWRKVSGVLCDRKISARIKGKVYRTVVRPAMLYGLETVSLRKRQESELEVAELKMLRFSLGVTRLDRIRNEYIRGTAHVGRLGDKVREARLRWFGHVQRRDSEYIGRRMLDMELPGRRQRGRPKRRHNPVLGHDVQLTSRARFLLHDERLWTLVHHSVSAGQSGPGMKKTAQWSREEITIEPLMETHANGQANGHAAGTGSKTPRNGLVNGFHKEVVRIQIPGPPSSSFPTEWGKTAMALLYAICCFILTTVMISVVHERVPPKEVSPPLPDKFFDFFDRVEWAFTVCEINGMILVILWILQWSLLKHKSIVGRRFLFIVGTLYLYRCITMYITTLPVPGMHFKCSAKLHGDWQSQMYRVMKMLAGGGLTITGSHHMCGDYLYSGHTVMLTLTYLFIKEYSPRRFWCYHWGCGTLCAMGVFCILLAHDHYTIDVVIAYFITTRLFWWYHTMANQSELKAASQSNFLSRVWWYWILLYLERNVQGVVPRSYHMPFSWRSIQWGTVKYTRIDSD</sequence>
<dbReference type="Proteomes" id="UP001274896">
    <property type="component" value="Unassembled WGS sequence"/>
</dbReference>
<dbReference type="GO" id="GO:0016301">
    <property type="term" value="F:kinase activity"/>
    <property type="evidence" value="ECO:0007669"/>
    <property type="project" value="UniProtKB-KW"/>
</dbReference>
<dbReference type="GO" id="GO:0006686">
    <property type="term" value="P:sphingomyelin biosynthetic process"/>
    <property type="evidence" value="ECO:0007669"/>
    <property type="project" value="TreeGrafter"/>
</dbReference>
<feature type="transmembrane region" description="Helical" evidence="15">
    <location>
        <begin position="1169"/>
        <end position="1189"/>
    </location>
</feature>
<evidence type="ECO:0000256" key="4">
    <source>
        <dbReference type="ARBA" id="ARBA00010879"/>
    </source>
</evidence>
<evidence type="ECO:0000256" key="13">
    <source>
        <dbReference type="ARBA" id="ARBA00049904"/>
    </source>
</evidence>
<keyword evidence="10 15" id="KW-1133">Transmembrane helix</keyword>
<evidence type="ECO:0000256" key="3">
    <source>
        <dbReference type="ARBA" id="ARBA00005441"/>
    </source>
</evidence>
<evidence type="ECO:0000256" key="12">
    <source>
        <dbReference type="ARBA" id="ARBA00023136"/>
    </source>
</evidence>
<comment type="similarity">
    <text evidence="3">Belongs to the sphingomyelin synthase family.</text>
</comment>
<keyword evidence="14" id="KW-0175">Coiled coil</keyword>
<evidence type="ECO:0000259" key="16">
    <source>
        <dbReference type="PROSITE" id="PS50878"/>
    </source>
</evidence>